<protein>
    <recommendedName>
        <fullName evidence="3">Probable chemoreceptor glutamine deamidase CheD</fullName>
        <ecNumber evidence="3">3.5.1.44</ecNumber>
    </recommendedName>
</protein>
<evidence type="ECO:0000313" key="6">
    <source>
        <dbReference type="Proteomes" id="UP000068026"/>
    </source>
</evidence>
<dbReference type="KEGG" id="cpro:CPRO_28340"/>
<organism evidence="5 7">
    <name type="scientific">Anaerotignum propionicum DSM 1682</name>
    <dbReference type="NCBI Taxonomy" id="991789"/>
    <lineage>
        <taxon>Bacteria</taxon>
        <taxon>Bacillati</taxon>
        <taxon>Bacillota</taxon>
        <taxon>Clostridia</taxon>
        <taxon>Lachnospirales</taxon>
        <taxon>Anaerotignaceae</taxon>
        <taxon>Anaerotignum</taxon>
    </lineage>
</organism>
<dbReference type="SUPFAM" id="SSF64438">
    <property type="entry name" value="CNF1/YfiH-like putative cysteine hydrolases"/>
    <property type="match status" value="1"/>
</dbReference>
<evidence type="ECO:0000256" key="1">
    <source>
        <dbReference type="ARBA" id="ARBA00022500"/>
    </source>
</evidence>
<proteinExistence type="inferred from homology"/>
<keyword evidence="1 3" id="KW-0145">Chemotaxis</keyword>
<dbReference type="AlphaFoldDB" id="A0A0X8VB69"/>
<dbReference type="InterPro" id="IPR038592">
    <property type="entry name" value="CheD-like_sf"/>
</dbReference>
<dbReference type="Pfam" id="PF03975">
    <property type="entry name" value="CheD"/>
    <property type="match status" value="1"/>
</dbReference>
<dbReference type="HAMAP" id="MF_01440">
    <property type="entry name" value="CheD"/>
    <property type="match status" value="1"/>
</dbReference>
<dbReference type="InterPro" id="IPR005659">
    <property type="entry name" value="Chemorcpt_Glu_NH3ase_CheD"/>
</dbReference>
<dbReference type="RefSeq" id="WP_066053089.1">
    <property type="nucleotide sequence ID" value="NZ_CP014223.1"/>
</dbReference>
<dbReference type="CDD" id="cd16352">
    <property type="entry name" value="CheD"/>
    <property type="match status" value="1"/>
</dbReference>
<evidence type="ECO:0000313" key="7">
    <source>
        <dbReference type="Proteomes" id="UP000184204"/>
    </source>
</evidence>
<gene>
    <name evidence="3 4" type="primary">cheD</name>
    <name evidence="4" type="ORF">CPRO_28340</name>
    <name evidence="5" type="ORF">SAMN02745151_02490</name>
</gene>
<reference evidence="4 6" key="1">
    <citation type="journal article" date="2016" name="Genome Announc.">
        <title>Complete Genome Sequence of the Amino Acid-Fermenting Clostridium propionicum X2 (DSM 1682).</title>
        <authorList>
            <person name="Poehlein A."/>
            <person name="Schlien K."/>
            <person name="Chowdhury N.P."/>
            <person name="Gottschalk G."/>
            <person name="Buckel W."/>
            <person name="Daniel R."/>
        </authorList>
    </citation>
    <scope>NUCLEOTIDE SEQUENCE [LARGE SCALE GENOMIC DNA]</scope>
    <source>
        <strain evidence="4 6">X2</strain>
    </source>
</reference>
<dbReference type="PANTHER" id="PTHR35147:SF1">
    <property type="entry name" value="CHEMORECEPTOR GLUTAMINE DEAMIDASE CHED-RELATED"/>
    <property type="match status" value="1"/>
</dbReference>
<dbReference type="InterPro" id="IPR011324">
    <property type="entry name" value="Cytotoxic_necrot_fac-like_cat"/>
</dbReference>
<dbReference type="OrthoDB" id="9807202at2"/>
<dbReference type="Proteomes" id="UP000184204">
    <property type="component" value="Unassembled WGS sequence"/>
</dbReference>
<evidence type="ECO:0000256" key="2">
    <source>
        <dbReference type="ARBA" id="ARBA00022801"/>
    </source>
</evidence>
<keyword evidence="2 3" id="KW-0378">Hydrolase</keyword>
<accession>A0A0X8VB69</accession>
<sequence length="161" mass="17499">MNKEIAVGIADMKFTRMEGRLITYALGSCVGVCLYDPIAKVGAMVHIMLPQRLENSADANVYKFADTGIRATIKKMEVFGALKRRLIAKIAGGAKMFDIPGGGSLGNIGQRNIESVRNTLREEGIPIISEEVGGNFARTLVFDCSNGQGNIRSFGRKEIIF</sequence>
<dbReference type="PANTHER" id="PTHR35147">
    <property type="entry name" value="CHEMORECEPTOR GLUTAMINE DEAMIDASE CHED-RELATED"/>
    <property type="match status" value="1"/>
</dbReference>
<evidence type="ECO:0000313" key="5">
    <source>
        <dbReference type="EMBL" id="SHF00738.1"/>
    </source>
</evidence>
<keyword evidence="6" id="KW-1185">Reference proteome</keyword>
<evidence type="ECO:0000256" key="3">
    <source>
        <dbReference type="HAMAP-Rule" id="MF_01440"/>
    </source>
</evidence>
<reference evidence="6" key="2">
    <citation type="submission" date="2016-01" db="EMBL/GenBank/DDBJ databases">
        <authorList>
            <person name="Poehlein A."/>
            <person name="Schlien K."/>
            <person name="Gottschalk G."/>
            <person name="Buckel W."/>
            <person name="Daniel R."/>
        </authorList>
    </citation>
    <scope>NUCLEOTIDE SEQUENCE [LARGE SCALE GENOMIC DNA]</scope>
    <source>
        <strain evidence="6">X2</strain>
    </source>
</reference>
<dbReference type="GO" id="GO:0050568">
    <property type="term" value="F:protein-glutamine glutaminase activity"/>
    <property type="evidence" value="ECO:0007669"/>
    <property type="project" value="UniProtKB-UniRule"/>
</dbReference>
<comment type="catalytic activity">
    <reaction evidence="3">
        <text>L-glutaminyl-[protein] + H2O = L-glutamyl-[protein] + NH4(+)</text>
        <dbReference type="Rhea" id="RHEA:16441"/>
        <dbReference type="Rhea" id="RHEA-COMP:10207"/>
        <dbReference type="Rhea" id="RHEA-COMP:10208"/>
        <dbReference type="ChEBI" id="CHEBI:15377"/>
        <dbReference type="ChEBI" id="CHEBI:28938"/>
        <dbReference type="ChEBI" id="CHEBI:29973"/>
        <dbReference type="ChEBI" id="CHEBI:30011"/>
        <dbReference type="EC" id="3.5.1.44"/>
    </reaction>
</comment>
<reference evidence="5" key="4">
    <citation type="submission" date="2016-11" db="EMBL/GenBank/DDBJ databases">
        <authorList>
            <person name="Varghese N."/>
            <person name="Submissions S."/>
        </authorList>
    </citation>
    <scope>NUCLEOTIDE SEQUENCE</scope>
    <source>
        <strain evidence="5">DSM 1682</strain>
    </source>
</reference>
<dbReference type="Gene3D" id="3.30.1330.200">
    <property type="match status" value="1"/>
</dbReference>
<dbReference type="EC" id="3.5.1.44" evidence="3"/>
<dbReference type="EMBL" id="FQUA01000013">
    <property type="protein sequence ID" value="SHF00738.1"/>
    <property type="molecule type" value="Genomic_DNA"/>
</dbReference>
<evidence type="ECO:0000313" key="4">
    <source>
        <dbReference type="EMBL" id="AMJ42376.1"/>
    </source>
</evidence>
<dbReference type="Proteomes" id="UP000068026">
    <property type="component" value="Chromosome"/>
</dbReference>
<dbReference type="GO" id="GO:0006935">
    <property type="term" value="P:chemotaxis"/>
    <property type="evidence" value="ECO:0007669"/>
    <property type="project" value="UniProtKB-UniRule"/>
</dbReference>
<name>A0A0X8VB69_ANAPI</name>
<comment type="similarity">
    <text evidence="3">Belongs to the CheD family.</text>
</comment>
<dbReference type="EMBL" id="CP014223">
    <property type="protein sequence ID" value="AMJ42376.1"/>
    <property type="molecule type" value="Genomic_DNA"/>
</dbReference>
<comment type="function">
    <text evidence="3">Probably deamidates glutamine residues to glutamate on methyl-accepting chemotaxis receptors (MCPs), playing an important role in chemotaxis.</text>
</comment>
<reference evidence="7" key="3">
    <citation type="submission" date="2016-11" db="EMBL/GenBank/DDBJ databases">
        <authorList>
            <person name="Jaros S."/>
            <person name="Januszkiewicz K."/>
            <person name="Wedrychowicz H."/>
        </authorList>
    </citation>
    <scope>NUCLEOTIDE SEQUENCE [LARGE SCALE GENOMIC DNA]</scope>
    <source>
        <strain evidence="7">DSM 1682</strain>
    </source>
</reference>